<dbReference type="PANTHER" id="PTHR46825">
    <property type="entry name" value="D-ALANYL-D-ALANINE-CARBOXYPEPTIDASE/ENDOPEPTIDASE AMPH"/>
    <property type="match status" value="1"/>
</dbReference>
<dbReference type="RefSeq" id="WP_203831824.1">
    <property type="nucleotide sequence ID" value="NZ_BONH01000009.1"/>
</dbReference>
<keyword evidence="2" id="KW-0378">Hydrolase</keyword>
<dbReference type="InterPro" id="IPR012338">
    <property type="entry name" value="Beta-lactam/transpept-like"/>
</dbReference>
<dbReference type="AlphaFoldDB" id="A0A8J3NZD5"/>
<dbReference type="SUPFAM" id="SSF56601">
    <property type="entry name" value="beta-lactamase/transpeptidase-like"/>
    <property type="match status" value="1"/>
</dbReference>
<dbReference type="InterPro" id="IPR050491">
    <property type="entry name" value="AmpC-like"/>
</dbReference>
<keyword evidence="2" id="KW-0121">Carboxypeptidase</keyword>
<keyword evidence="3" id="KW-1185">Reference proteome</keyword>
<gene>
    <name evidence="2" type="ORF">Cci01nite_27700</name>
</gene>
<comment type="caution">
    <text evidence="2">The sequence shown here is derived from an EMBL/GenBank/DDBJ whole genome shotgun (WGS) entry which is preliminary data.</text>
</comment>
<dbReference type="Gene3D" id="3.40.710.10">
    <property type="entry name" value="DD-peptidase/beta-lactamase superfamily"/>
    <property type="match status" value="1"/>
</dbReference>
<name>A0A8J3NZD5_9ACTN</name>
<dbReference type="Pfam" id="PF00144">
    <property type="entry name" value="Beta-lactamase"/>
    <property type="match status" value="1"/>
</dbReference>
<evidence type="ECO:0000259" key="1">
    <source>
        <dbReference type="Pfam" id="PF00144"/>
    </source>
</evidence>
<evidence type="ECO:0000313" key="3">
    <source>
        <dbReference type="Proteomes" id="UP000659904"/>
    </source>
</evidence>
<proteinExistence type="predicted"/>
<dbReference type="GO" id="GO:0004180">
    <property type="term" value="F:carboxypeptidase activity"/>
    <property type="evidence" value="ECO:0007669"/>
    <property type="project" value="UniProtKB-KW"/>
</dbReference>
<dbReference type="PANTHER" id="PTHR46825:SF7">
    <property type="entry name" value="D-ALANYL-D-ALANINE CARBOXYPEPTIDASE"/>
    <property type="match status" value="1"/>
</dbReference>
<feature type="domain" description="Beta-lactamase-related" evidence="1">
    <location>
        <begin position="12"/>
        <end position="352"/>
    </location>
</feature>
<dbReference type="EMBL" id="BONH01000009">
    <property type="protein sequence ID" value="GIF97676.1"/>
    <property type="molecule type" value="Genomic_DNA"/>
</dbReference>
<evidence type="ECO:0000313" key="2">
    <source>
        <dbReference type="EMBL" id="GIF97676.1"/>
    </source>
</evidence>
<dbReference type="Proteomes" id="UP000659904">
    <property type="component" value="Unassembled WGS sequence"/>
</dbReference>
<accession>A0A8J3NZD5</accession>
<keyword evidence="2" id="KW-0645">Protease</keyword>
<organism evidence="2 3">
    <name type="scientific">Catellatospora citrea</name>
    <dbReference type="NCBI Taxonomy" id="53366"/>
    <lineage>
        <taxon>Bacteria</taxon>
        <taxon>Bacillati</taxon>
        <taxon>Actinomycetota</taxon>
        <taxon>Actinomycetes</taxon>
        <taxon>Micromonosporales</taxon>
        <taxon>Micromonosporaceae</taxon>
        <taxon>Catellatospora</taxon>
    </lineage>
</organism>
<reference evidence="2 3" key="1">
    <citation type="submission" date="2021-01" db="EMBL/GenBank/DDBJ databases">
        <title>Whole genome shotgun sequence of Catellatospora citrea NBRC 14495.</title>
        <authorList>
            <person name="Komaki H."/>
            <person name="Tamura T."/>
        </authorList>
    </citation>
    <scope>NUCLEOTIDE SEQUENCE [LARGE SCALE GENOMIC DNA]</scope>
    <source>
        <strain evidence="2 3">NBRC 14495</strain>
    </source>
</reference>
<dbReference type="InterPro" id="IPR001466">
    <property type="entry name" value="Beta-lactam-related"/>
</dbReference>
<protein>
    <submittedName>
        <fullName evidence="2">D-Ala-D-Ala carboxypeptidase</fullName>
    </submittedName>
</protein>
<sequence length="390" mass="41051">MLKQIDQASLQAAVDTAVKQMLVPGAVVLICTPQGSYAVLSGTLQRDTRTPPAASTHFRIGSNTKTMTAATVLQLAQEGRLKLSDPISAYVPDVPDGANITIEQLLKMRSGLYNYTDAPELSATMDADPTKAWTPQELLALAFRHPPNSAPGTEYDYNNTNYLLLGLVAEKVGGAPLGRQFQDRLYGPLGLDQTSLPAPADNAIPAPGSHGYLYGGSAHAMTDEPYSADMQAAMRDGSLAPIDYSNQNPSYAGAAGAAISTAENLATWIKSLATGKVLDADMQQRWLGSFQAENPDAGAGGQQYGYGIAYQPIAPNVALHFHGGELPGFNSFMAHDLANDVTMVIWTNLTIDPGGQKTAIALVPTVLNQVYAGLNLPTAPAPTPAPSPTS</sequence>